<name>A0AAD9RWN9_9HYME</name>
<dbReference type="FunFam" id="3.30.1120.90:FF:000001">
    <property type="entry name" value="Nucleosome assembly protein 1-like 1"/>
    <property type="match status" value="1"/>
</dbReference>
<dbReference type="GO" id="GO:0005634">
    <property type="term" value="C:nucleus"/>
    <property type="evidence" value="ECO:0007669"/>
    <property type="project" value="UniProtKB-SubCell"/>
</dbReference>
<feature type="compositionally biased region" description="Basic and acidic residues" evidence="6">
    <location>
        <begin position="251"/>
        <end position="269"/>
    </location>
</feature>
<dbReference type="Pfam" id="PF00956">
    <property type="entry name" value="NAP"/>
    <property type="match status" value="1"/>
</dbReference>
<comment type="similarity">
    <text evidence="2">Belongs to the SDHAF4 family.</text>
</comment>
<proteinExistence type="inferred from homology"/>
<evidence type="ECO:0008006" key="9">
    <source>
        <dbReference type="Google" id="ProtNLM"/>
    </source>
</evidence>
<accession>A0AAD9RWN9</accession>
<reference evidence="7" key="1">
    <citation type="submission" date="2021-08" db="EMBL/GenBank/DDBJ databases">
        <authorList>
            <person name="Misof B."/>
            <person name="Oliver O."/>
            <person name="Podsiadlowski L."/>
            <person name="Donath A."/>
            <person name="Peters R."/>
            <person name="Mayer C."/>
            <person name="Rust J."/>
            <person name="Gunkel S."/>
            <person name="Lesny P."/>
            <person name="Martin S."/>
            <person name="Oeyen J.P."/>
            <person name="Petersen M."/>
            <person name="Panagiotis P."/>
            <person name="Wilbrandt J."/>
            <person name="Tanja T."/>
        </authorList>
    </citation>
    <scope>NUCLEOTIDE SEQUENCE</scope>
    <source>
        <strain evidence="7">GBR_01_08_01A</strain>
        <tissue evidence="7">Thorax + abdomen</tissue>
    </source>
</reference>
<feature type="compositionally biased region" description="Polar residues" evidence="6">
    <location>
        <begin position="1"/>
        <end position="10"/>
    </location>
</feature>
<feature type="region of interest" description="Disordered" evidence="6">
    <location>
        <begin position="119"/>
        <end position="140"/>
    </location>
</feature>
<evidence type="ECO:0000256" key="3">
    <source>
        <dbReference type="ARBA" id="ARBA00009947"/>
    </source>
</evidence>
<feature type="compositionally biased region" description="Acidic residues" evidence="6">
    <location>
        <begin position="129"/>
        <end position="138"/>
    </location>
</feature>
<evidence type="ECO:0000256" key="2">
    <source>
        <dbReference type="ARBA" id="ARBA00005701"/>
    </source>
</evidence>
<dbReference type="SUPFAM" id="SSF143113">
    <property type="entry name" value="NAP-like"/>
    <property type="match status" value="1"/>
</dbReference>
<protein>
    <recommendedName>
        <fullName evidence="9">Nucleosome assembly protein 1-like 1</fullName>
    </recommendedName>
</protein>
<comment type="subcellular location">
    <subcellularLocation>
        <location evidence="1">Nucleus</location>
    </subcellularLocation>
</comment>
<dbReference type="InterPro" id="IPR012875">
    <property type="entry name" value="SDHF4"/>
</dbReference>
<feature type="region of interest" description="Disordered" evidence="6">
    <location>
        <begin position="1"/>
        <end position="90"/>
    </location>
</feature>
<keyword evidence="4" id="KW-0539">Nucleus</keyword>
<keyword evidence="8" id="KW-1185">Reference proteome</keyword>
<evidence type="ECO:0000313" key="8">
    <source>
        <dbReference type="Proteomes" id="UP001258017"/>
    </source>
</evidence>
<evidence type="ECO:0000256" key="1">
    <source>
        <dbReference type="ARBA" id="ARBA00004123"/>
    </source>
</evidence>
<dbReference type="Proteomes" id="UP001258017">
    <property type="component" value="Unassembled WGS sequence"/>
</dbReference>
<feature type="region of interest" description="Disordered" evidence="6">
    <location>
        <begin position="455"/>
        <end position="506"/>
    </location>
</feature>
<feature type="compositionally biased region" description="Acidic residues" evidence="6">
    <location>
        <begin position="455"/>
        <end position="484"/>
    </location>
</feature>
<evidence type="ECO:0000313" key="7">
    <source>
        <dbReference type="EMBL" id="KAK2587020.1"/>
    </source>
</evidence>
<dbReference type="PANTHER" id="PTHR11875">
    <property type="entry name" value="TESTIS-SPECIFIC Y-ENCODED PROTEIN"/>
    <property type="match status" value="1"/>
</dbReference>
<feature type="region of interest" description="Disordered" evidence="6">
    <location>
        <begin position="247"/>
        <end position="269"/>
    </location>
</feature>
<evidence type="ECO:0000256" key="4">
    <source>
        <dbReference type="ARBA" id="ARBA00023242"/>
    </source>
</evidence>
<evidence type="ECO:0000256" key="6">
    <source>
        <dbReference type="SAM" id="MobiDB-lite"/>
    </source>
</evidence>
<dbReference type="InterPro" id="IPR002164">
    <property type="entry name" value="NAP_family"/>
</dbReference>
<dbReference type="AlphaFoldDB" id="A0AAD9RWN9"/>
<gene>
    <name evidence="7" type="ORF">KPH14_010981</name>
</gene>
<evidence type="ECO:0000256" key="5">
    <source>
        <dbReference type="RuleBase" id="RU003876"/>
    </source>
</evidence>
<dbReference type="InterPro" id="IPR037231">
    <property type="entry name" value="NAP-like_sf"/>
</dbReference>
<reference evidence="7" key="2">
    <citation type="journal article" date="2023" name="Commun. Biol.">
        <title>Intrasexual cuticular hydrocarbon dimorphism in a wasp sheds light on hydrocarbon biosynthesis genes in Hymenoptera.</title>
        <authorList>
            <person name="Moris V.C."/>
            <person name="Podsiadlowski L."/>
            <person name="Martin S."/>
            <person name="Oeyen J.P."/>
            <person name="Donath A."/>
            <person name="Petersen M."/>
            <person name="Wilbrandt J."/>
            <person name="Misof B."/>
            <person name="Liedtke D."/>
            <person name="Thamm M."/>
            <person name="Scheiner R."/>
            <person name="Schmitt T."/>
            <person name="Niehuis O."/>
        </authorList>
    </citation>
    <scope>NUCLEOTIDE SEQUENCE</scope>
    <source>
        <strain evidence="7">GBR_01_08_01A</strain>
    </source>
</reference>
<comment type="caution">
    <text evidence="7">The sequence shown here is derived from an EMBL/GenBank/DDBJ whole genome shotgun (WGS) entry which is preliminary data.</text>
</comment>
<dbReference type="EMBL" id="JAIFRP010000008">
    <property type="protein sequence ID" value="KAK2587020.1"/>
    <property type="molecule type" value="Genomic_DNA"/>
</dbReference>
<feature type="compositionally biased region" description="Basic and acidic residues" evidence="6">
    <location>
        <begin position="43"/>
        <end position="64"/>
    </location>
</feature>
<feature type="compositionally biased region" description="Basic and acidic residues" evidence="6">
    <location>
        <begin position="17"/>
        <end position="33"/>
    </location>
</feature>
<dbReference type="Pfam" id="PF07896">
    <property type="entry name" value="DUF1674"/>
    <property type="match status" value="1"/>
</dbReference>
<dbReference type="FunFam" id="1.20.5.1500:FF:000001">
    <property type="entry name" value="Nucleosome assembly protein 1-like 1"/>
    <property type="match status" value="1"/>
</dbReference>
<dbReference type="Gene3D" id="1.20.5.1500">
    <property type="match status" value="1"/>
</dbReference>
<organism evidence="7 8">
    <name type="scientific">Odynerus spinipes</name>
    <dbReference type="NCBI Taxonomy" id="1348599"/>
    <lineage>
        <taxon>Eukaryota</taxon>
        <taxon>Metazoa</taxon>
        <taxon>Ecdysozoa</taxon>
        <taxon>Arthropoda</taxon>
        <taxon>Hexapoda</taxon>
        <taxon>Insecta</taxon>
        <taxon>Pterygota</taxon>
        <taxon>Neoptera</taxon>
        <taxon>Endopterygota</taxon>
        <taxon>Hymenoptera</taxon>
        <taxon>Apocrita</taxon>
        <taxon>Aculeata</taxon>
        <taxon>Vespoidea</taxon>
        <taxon>Vespidae</taxon>
        <taxon>Eumeninae</taxon>
        <taxon>Odynerus</taxon>
    </lineage>
</organism>
<sequence length="506" mass="57539">MKGVNISPSSFIGYRRSFSEEKTDGKGESQRLKEFRKKLRARTPIEKLEELEEGKHPYQEKEPLKPFPNNTNPETGEIGGPRGPEPTRYATTIDTTAGSLFPGFVPSFPIGIIVKSTMTTDPERAGDTTDTESVEDEDERKTSELASQIFGRSDVLDALQDRICASGIEQMQSLPGPIKRRIKALKQLQLVTTNIEAKFHEEVHALECAYYNMCAPLYEKRSQIISGTYEPTDEQCVWESDEDEEALTNDLKSKANLEDSQEKKEETENEDIKGIPAFWLTIFKNVGMLAEMVEEHDEPILTHLHDIKVKFLKSNPMGFVLEFYFEPNEYFTNSVLTKEYIMRCAPEKNDPFSFEGPEIYKSKGCTIDWKKGKNVTVKTIKKNQKHKSRGSMRTVTKTVQNDSFFNFFNPPVVPDDAEAELDDETQALVTNDFEIGHYIRERIVPRAVLYYTGEGLEDEDDDYEDEEDGDDDDVDEEDEDDEESSPTNAPSGGKQQGDDPNECKQQ</sequence>
<dbReference type="Gene3D" id="3.30.1120.90">
    <property type="entry name" value="Nucleosome assembly protein"/>
    <property type="match status" value="1"/>
</dbReference>
<comment type="similarity">
    <text evidence="3 5">Belongs to the nucleosome assembly protein (NAP) family.</text>
</comment>
<dbReference type="GO" id="GO:0006334">
    <property type="term" value="P:nucleosome assembly"/>
    <property type="evidence" value="ECO:0007669"/>
    <property type="project" value="InterPro"/>
</dbReference>